<dbReference type="Pfam" id="PF02470">
    <property type="entry name" value="MlaD"/>
    <property type="match status" value="1"/>
</dbReference>
<dbReference type="InterPro" id="IPR003399">
    <property type="entry name" value="Mce/MlaD"/>
</dbReference>
<dbReference type="InterPro" id="IPR052336">
    <property type="entry name" value="MlaD_Phospholipid_Transporter"/>
</dbReference>
<dbReference type="RefSeq" id="WP_179501923.1">
    <property type="nucleotide sequence ID" value="NZ_JACCAA010000001.1"/>
</dbReference>
<dbReference type="Pfam" id="PF11887">
    <property type="entry name" value="Mce4_CUP1"/>
    <property type="match status" value="1"/>
</dbReference>
<dbReference type="PANTHER" id="PTHR33371:SF4">
    <property type="entry name" value="INTERMEMBRANE PHOSPHOLIPID TRANSPORT SYSTEM BINDING PROTEIN MLAD"/>
    <property type="match status" value="1"/>
</dbReference>
<sequence>MRKFIVPGIILILVAAAAFTMFRSEDRRQLTAEFPRTVSVYEGSDVRILGIPVGEVDSVEPNGTTVKVTMSYDADVDLPADVSALIVSPSVVGDRFIQLSPVYKGGAKLPDNAKLGLKKTSTPLELDEIYASLDQITVALGPDGANSDGALTELLSTTAENFAGQGEQFNKTIKDLGRLTGTLENNKDELFGSAAELEKFVKTLADNDDVVRDFNDAMASVSTLLEGERDELASTLSNLSTALGSVQSFVKDNKALLGKNIKGLNTLSKTLVKRRGEVDEILKAGPVALNNLALTYNPASGTLDTSANIENIAHEVQNNPGLLLCSIVGQADPTGVLCDVIEGLLPRTSAFGAQTVTDPTLRSLMEVAR</sequence>
<gene>
    <name evidence="3" type="ORF">BJ980_001720</name>
</gene>
<evidence type="ECO:0000259" key="1">
    <source>
        <dbReference type="Pfam" id="PF02470"/>
    </source>
</evidence>
<feature type="domain" description="Mammalian cell entry C-terminal" evidence="2">
    <location>
        <begin position="107"/>
        <end position="284"/>
    </location>
</feature>
<dbReference type="Proteomes" id="UP000540656">
    <property type="component" value="Unassembled WGS sequence"/>
</dbReference>
<organism evidence="3 4">
    <name type="scientific">Nocardioides daedukensis</name>
    <dbReference type="NCBI Taxonomy" id="634462"/>
    <lineage>
        <taxon>Bacteria</taxon>
        <taxon>Bacillati</taxon>
        <taxon>Actinomycetota</taxon>
        <taxon>Actinomycetes</taxon>
        <taxon>Propionibacteriales</taxon>
        <taxon>Nocardioidaceae</taxon>
        <taxon>Nocardioides</taxon>
    </lineage>
</organism>
<dbReference type="InterPro" id="IPR024516">
    <property type="entry name" value="Mce_C"/>
</dbReference>
<name>A0A7Y9UQ05_9ACTN</name>
<evidence type="ECO:0000313" key="3">
    <source>
        <dbReference type="EMBL" id="NYG58797.1"/>
    </source>
</evidence>
<dbReference type="NCBIfam" id="TIGR00996">
    <property type="entry name" value="Mtu_fam_mce"/>
    <property type="match status" value="1"/>
</dbReference>
<evidence type="ECO:0000259" key="2">
    <source>
        <dbReference type="Pfam" id="PF11887"/>
    </source>
</evidence>
<feature type="domain" description="Mce/MlaD" evidence="1">
    <location>
        <begin position="28"/>
        <end position="101"/>
    </location>
</feature>
<protein>
    <submittedName>
        <fullName evidence="3">Virulence factor Mce-like protein</fullName>
    </submittedName>
</protein>
<accession>A0A7Y9UQ05</accession>
<dbReference type="InterPro" id="IPR005693">
    <property type="entry name" value="Mce"/>
</dbReference>
<evidence type="ECO:0000313" key="4">
    <source>
        <dbReference type="Proteomes" id="UP000540656"/>
    </source>
</evidence>
<dbReference type="AlphaFoldDB" id="A0A7Y9UQ05"/>
<comment type="caution">
    <text evidence="3">The sequence shown here is derived from an EMBL/GenBank/DDBJ whole genome shotgun (WGS) entry which is preliminary data.</text>
</comment>
<dbReference type="EMBL" id="JACCAA010000001">
    <property type="protein sequence ID" value="NYG58797.1"/>
    <property type="molecule type" value="Genomic_DNA"/>
</dbReference>
<keyword evidence="4" id="KW-1185">Reference proteome</keyword>
<reference evidence="3 4" key="1">
    <citation type="submission" date="2020-07" db="EMBL/GenBank/DDBJ databases">
        <title>Sequencing the genomes of 1000 actinobacteria strains.</title>
        <authorList>
            <person name="Klenk H.-P."/>
        </authorList>
    </citation>
    <scope>NUCLEOTIDE SEQUENCE [LARGE SCALE GENOMIC DNA]</scope>
    <source>
        <strain evidence="3 4">DSM 23819</strain>
    </source>
</reference>
<proteinExistence type="predicted"/>
<dbReference type="PANTHER" id="PTHR33371">
    <property type="entry name" value="INTERMEMBRANE PHOSPHOLIPID TRANSPORT SYSTEM BINDING PROTEIN MLAD-RELATED"/>
    <property type="match status" value="1"/>
</dbReference>
<dbReference type="GO" id="GO:0005576">
    <property type="term" value="C:extracellular region"/>
    <property type="evidence" value="ECO:0007669"/>
    <property type="project" value="TreeGrafter"/>
</dbReference>